<evidence type="ECO:0000256" key="1">
    <source>
        <dbReference type="SAM" id="Phobius"/>
    </source>
</evidence>
<keyword evidence="1" id="KW-1133">Transmembrane helix</keyword>
<evidence type="ECO:0000313" key="2">
    <source>
        <dbReference type="EMBL" id="MEM0544038.1"/>
    </source>
</evidence>
<feature type="transmembrane region" description="Helical" evidence="1">
    <location>
        <begin position="159"/>
        <end position="180"/>
    </location>
</feature>
<gene>
    <name evidence="2" type="ORF">WFZ85_15690</name>
</gene>
<feature type="transmembrane region" description="Helical" evidence="1">
    <location>
        <begin position="313"/>
        <end position="333"/>
    </location>
</feature>
<keyword evidence="1" id="KW-0812">Transmembrane</keyword>
<accession>A0ABU9NDI3</accession>
<feature type="transmembrane region" description="Helical" evidence="1">
    <location>
        <begin position="287"/>
        <end position="307"/>
    </location>
</feature>
<comment type="caution">
    <text evidence="2">The sequence shown here is derived from an EMBL/GenBank/DDBJ whole genome shotgun (WGS) entry which is preliminary data.</text>
</comment>
<keyword evidence="3" id="KW-1185">Reference proteome</keyword>
<dbReference type="RefSeq" id="WP_342697202.1">
    <property type="nucleotide sequence ID" value="NZ_JBCGDO010000047.1"/>
</dbReference>
<name>A0ABU9NDI3_9FLAO</name>
<feature type="transmembrane region" description="Helical" evidence="1">
    <location>
        <begin position="21"/>
        <end position="42"/>
    </location>
</feature>
<feature type="transmembrane region" description="Helical" evidence="1">
    <location>
        <begin position="232"/>
        <end position="254"/>
    </location>
</feature>
<feature type="transmembrane region" description="Helical" evidence="1">
    <location>
        <begin position="48"/>
        <end position="64"/>
    </location>
</feature>
<dbReference type="Proteomes" id="UP001460072">
    <property type="component" value="Unassembled WGS sequence"/>
</dbReference>
<dbReference type="EMBL" id="JBCGDO010000047">
    <property type="protein sequence ID" value="MEM0544038.1"/>
    <property type="molecule type" value="Genomic_DNA"/>
</dbReference>
<feature type="transmembrane region" description="Helical" evidence="1">
    <location>
        <begin position="104"/>
        <end position="123"/>
    </location>
</feature>
<protein>
    <submittedName>
        <fullName evidence="2">Uncharacterized protein</fullName>
    </submittedName>
</protein>
<feature type="transmembrane region" description="Helical" evidence="1">
    <location>
        <begin position="71"/>
        <end position="92"/>
    </location>
</feature>
<feature type="transmembrane region" description="Helical" evidence="1">
    <location>
        <begin position="192"/>
        <end position="212"/>
    </location>
</feature>
<sequence>MTTEKKPKKRTTKSKGFDLKPYLIGLGILALLLLLFISYRIYISERTLIPISIFALIGGAIFQTKRLTKNWGIVLTTALISFIISFTAFLPGKREQEYIFENHIEIWPFVFLVFFLILIGIFAKEKVTPKLTEGITLIQSMAIIYWIADFGLLETRNLLLISLMVIALFFSLFSIFHAFTHTELTRTNRLTLSIWSTIIYVIFAIEHIYNVFQNEQIENTENITSGIYIALQYFLLGVSGVYIVQSYLMLVGFLPGKGSFFNSLYYKELKELKSDHIKRYSIEQIDISHSLFCVIFTGGIFYINYIYKIVPKNIAIWIVFVSFPFILYIYEYLKKKNYH</sequence>
<reference evidence="2 3" key="1">
    <citation type="submission" date="2024-03" db="EMBL/GenBank/DDBJ databases">
        <title>Two novel species of the genus Flavobacterium exhibiting potentially degradation of complex polysaccharides.</title>
        <authorList>
            <person name="Lian X."/>
        </authorList>
    </citation>
    <scope>NUCLEOTIDE SEQUENCE [LARGE SCALE GENOMIC DNA]</scope>
    <source>
        <strain evidence="3">j3</strain>
    </source>
</reference>
<organism evidence="2 3">
    <name type="scientific">Flavobacterium aureirubrum</name>
    <dbReference type="NCBI Taxonomy" id="3133147"/>
    <lineage>
        <taxon>Bacteria</taxon>
        <taxon>Pseudomonadati</taxon>
        <taxon>Bacteroidota</taxon>
        <taxon>Flavobacteriia</taxon>
        <taxon>Flavobacteriales</taxon>
        <taxon>Flavobacteriaceae</taxon>
        <taxon>Flavobacterium</taxon>
    </lineage>
</organism>
<keyword evidence="1" id="KW-0472">Membrane</keyword>
<evidence type="ECO:0000313" key="3">
    <source>
        <dbReference type="Proteomes" id="UP001460072"/>
    </source>
</evidence>
<proteinExistence type="predicted"/>